<protein>
    <submittedName>
        <fullName evidence="1">Uncharacterized protein</fullName>
    </submittedName>
</protein>
<dbReference type="EMBL" id="MPDH01000007">
    <property type="protein sequence ID" value="PNP92551.1"/>
    <property type="molecule type" value="Genomic_DNA"/>
</dbReference>
<dbReference type="RefSeq" id="WP_103034885.1">
    <property type="nucleotide sequence ID" value="NZ_MPDH01000007.1"/>
</dbReference>
<evidence type="ECO:0000313" key="1">
    <source>
        <dbReference type="EMBL" id="PNP92551.1"/>
    </source>
</evidence>
<gene>
    <name evidence="1" type="ORF">BMT55_08255</name>
</gene>
<proteinExistence type="predicted"/>
<accession>A0ABX4XNM0</accession>
<dbReference type="Proteomes" id="UP000236500">
    <property type="component" value="Unassembled WGS sequence"/>
</dbReference>
<comment type="caution">
    <text evidence="1">The sequence shown here is derived from an EMBL/GenBank/DDBJ whole genome shotgun (WGS) entry which is preliminary data.</text>
</comment>
<reference evidence="1 2" key="1">
    <citation type="submission" date="2016-11" db="EMBL/GenBank/DDBJ databases">
        <title>Whole Genome Sequence of Listeria newyorkensis.</title>
        <authorList>
            <person name="Frink S."/>
            <person name="Morales C."/>
            <person name="Kiang D."/>
        </authorList>
    </citation>
    <scope>NUCLEOTIDE SEQUENCE [LARGE SCALE GENOMIC DNA]</scope>
    <source>
        <strain evidence="1 2">F1604011-044</strain>
    </source>
</reference>
<evidence type="ECO:0000313" key="2">
    <source>
        <dbReference type="Proteomes" id="UP000236500"/>
    </source>
</evidence>
<keyword evidence="2" id="KW-1185">Reference proteome</keyword>
<sequence length="215" mass="24900">MKGQQNISDDKKISGYIPLTVYKNDKLMVEGQDENNKLSLFTYNFNTEKFEKVMDNACLPKYFGNSLYYVDITNKDNSVIMKNSDWDKTNQLNPQPILKSKVIEDFRILENNQVAIVQALKNASHYELLLDDKIIDGAMVNSGMLSTSKYKAVIDYYYDSKVRVFNLESKDVDILREGNQVSNISIFGNQVIWQELDNSSEKVNEKRKLFVYNLE</sequence>
<name>A0ABX4XNM0_9LIST</name>
<organism evidence="1 2">
    <name type="scientific">Listeria newyorkensis</name>
    <dbReference type="NCBI Taxonomy" id="1497681"/>
    <lineage>
        <taxon>Bacteria</taxon>
        <taxon>Bacillati</taxon>
        <taxon>Bacillota</taxon>
        <taxon>Bacilli</taxon>
        <taxon>Bacillales</taxon>
        <taxon>Listeriaceae</taxon>
        <taxon>Listeria</taxon>
    </lineage>
</organism>